<reference evidence="1 2" key="1">
    <citation type="submission" date="2024-08" db="EMBL/GenBank/DDBJ databases">
        <authorList>
            <person name="Ishaq N."/>
        </authorList>
    </citation>
    <scope>NUCLEOTIDE SEQUENCE [LARGE SCALE GENOMIC DNA]</scope>
    <source>
        <strain evidence="1 2">DSM 18651</strain>
    </source>
</reference>
<evidence type="ECO:0000313" key="2">
    <source>
        <dbReference type="Proteomes" id="UP001569428"/>
    </source>
</evidence>
<protein>
    <submittedName>
        <fullName evidence="1">Uncharacterized protein</fullName>
    </submittedName>
</protein>
<evidence type="ECO:0000313" key="1">
    <source>
        <dbReference type="EMBL" id="MFA0813859.1"/>
    </source>
</evidence>
<dbReference type="EMBL" id="JBGMEK010000154">
    <property type="protein sequence ID" value="MFA0813859.1"/>
    <property type="molecule type" value="Genomic_DNA"/>
</dbReference>
<comment type="caution">
    <text evidence="1">The sequence shown here is derived from an EMBL/GenBank/DDBJ whole genome shotgun (WGS) entry which is preliminary data.</text>
</comment>
<dbReference type="Proteomes" id="UP001569428">
    <property type="component" value="Unassembled WGS sequence"/>
</dbReference>
<name>A0ABV4P7D0_9GAMM</name>
<proteinExistence type="predicted"/>
<dbReference type="RefSeq" id="WP_371841691.1">
    <property type="nucleotide sequence ID" value="NZ_JBGMEK010000154.1"/>
</dbReference>
<sequence>MDIGLIDNWRISNPEGRWFETRKRTAKSIITGREMSFKASIDSLPYYQWKMRLQQAIQLLKRHRDTMFKGNEGSKPISVMITTLSANAYNGESNLVSALNNILSRMANYINESVALVANHENPAKSIAKK</sequence>
<accession>A0ABV4P7D0</accession>
<keyword evidence="2" id="KW-1185">Reference proteome</keyword>
<gene>
    <name evidence="1" type="ORF">ACCI49_23600</name>
</gene>
<organism evidence="1 2">
    <name type="scientific">Microbulbifer epialgicus</name>
    <dbReference type="NCBI Taxonomy" id="393907"/>
    <lineage>
        <taxon>Bacteria</taxon>
        <taxon>Pseudomonadati</taxon>
        <taxon>Pseudomonadota</taxon>
        <taxon>Gammaproteobacteria</taxon>
        <taxon>Cellvibrionales</taxon>
        <taxon>Microbulbiferaceae</taxon>
        <taxon>Microbulbifer</taxon>
    </lineage>
</organism>